<keyword evidence="2" id="KW-0645">Protease</keyword>
<dbReference type="STRING" id="1760988.SAMN02949497_1283"/>
<sequence>MKTVLLRHRVAALLSVVCASLPVQAAPGDLRDELEALARQGRFTIEGLDRLEPGAVAARAEGTPTQRIKTLLEDYNYLLIGTPKAIEQVRITSRKPTDGPKASADRAYIKTQRSGSHHQVPAAIVGPNGVAKNLFLLVDTGATTLVLPDSLIAELGFAPDSLQPGISQTASGHVPVRIGVLDSVRVGAVSAQNIQVSFIADDKLQGTLLLGMSFLQRFRMTIDDAHNELILMAK</sequence>
<dbReference type="CDD" id="cd05483">
    <property type="entry name" value="retropepsin_like_bacteria"/>
    <property type="match status" value="1"/>
</dbReference>
<dbReference type="OrthoDB" id="5567556at2"/>
<gene>
    <name evidence="2" type="ORF">SAMN02949497_1283</name>
</gene>
<reference evidence="2 3" key="1">
    <citation type="submission" date="2016-12" db="EMBL/GenBank/DDBJ databases">
        <authorList>
            <person name="Song W.-J."/>
            <person name="Kurnit D.M."/>
        </authorList>
    </citation>
    <scope>NUCLEOTIDE SEQUENCE [LARGE SCALE GENOMIC DNA]</scope>
    <source>
        <strain evidence="2 3">175</strain>
    </source>
</reference>
<dbReference type="SUPFAM" id="SSF50630">
    <property type="entry name" value="Acid proteases"/>
    <property type="match status" value="1"/>
</dbReference>
<keyword evidence="1" id="KW-0732">Signal</keyword>
<dbReference type="EMBL" id="FXAM01000001">
    <property type="protein sequence ID" value="SMF93985.1"/>
    <property type="molecule type" value="Genomic_DNA"/>
</dbReference>
<feature type="chain" id="PRO_5012689726" evidence="1">
    <location>
        <begin position="26"/>
        <end position="234"/>
    </location>
</feature>
<dbReference type="RefSeq" id="WP_085210982.1">
    <property type="nucleotide sequence ID" value="NZ_FXAM01000001.1"/>
</dbReference>
<dbReference type="InterPro" id="IPR001969">
    <property type="entry name" value="Aspartic_peptidase_AS"/>
</dbReference>
<evidence type="ECO:0000313" key="2">
    <source>
        <dbReference type="EMBL" id="SMF93985.1"/>
    </source>
</evidence>
<dbReference type="InterPro" id="IPR021109">
    <property type="entry name" value="Peptidase_aspartic_dom_sf"/>
</dbReference>
<dbReference type="PROSITE" id="PS00141">
    <property type="entry name" value="ASP_PROTEASE"/>
    <property type="match status" value="1"/>
</dbReference>
<dbReference type="Proteomes" id="UP000192923">
    <property type="component" value="Unassembled WGS sequence"/>
</dbReference>
<evidence type="ECO:0000313" key="3">
    <source>
        <dbReference type="Proteomes" id="UP000192923"/>
    </source>
</evidence>
<keyword evidence="2" id="KW-0378">Hydrolase</keyword>
<keyword evidence="3" id="KW-1185">Reference proteome</keyword>
<organism evidence="2 3">
    <name type="scientific">Methylomagnum ishizawai</name>
    <dbReference type="NCBI Taxonomy" id="1760988"/>
    <lineage>
        <taxon>Bacteria</taxon>
        <taxon>Pseudomonadati</taxon>
        <taxon>Pseudomonadota</taxon>
        <taxon>Gammaproteobacteria</taxon>
        <taxon>Methylococcales</taxon>
        <taxon>Methylococcaceae</taxon>
        <taxon>Methylomagnum</taxon>
    </lineage>
</organism>
<dbReference type="Gene3D" id="2.40.70.10">
    <property type="entry name" value="Acid Proteases"/>
    <property type="match status" value="1"/>
</dbReference>
<dbReference type="InterPro" id="IPR034122">
    <property type="entry name" value="Retropepsin-like_bacterial"/>
</dbReference>
<dbReference type="Pfam" id="PF13650">
    <property type="entry name" value="Asp_protease_2"/>
    <property type="match status" value="1"/>
</dbReference>
<dbReference type="GO" id="GO:0006508">
    <property type="term" value="P:proteolysis"/>
    <property type="evidence" value="ECO:0007669"/>
    <property type="project" value="UniProtKB-KW"/>
</dbReference>
<proteinExistence type="predicted"/>
<feature type="signal peptide" evidence="1">
    <location>
        <begin position="1"/>
        <end position="25"/>
    </location>
</feature>
<dbReference type="AlphaFoldDB" id="A0A1Y6D1W7"/>
<protein>
    <submittedName>
        <fullName evidence="2">Aspartyl protease family protein</fullName>
    </submittedName>
</protein>
<dbReference type="GO" id="GO:0004190">
    <property type="term" value="F:aspartic-type endopeptidase activity"/>
    <property type="evidence" value="ECO:0007669"/>
    <property type="project" value="InterPro"/>
</dbReference>
<name>A0A1Y6D1W7_9GAMM</name>
<evidence type="ECO:0000256" key="1">
    <source>
        <dbReference type="SAM" id="SignalP"/>
    </source>
</evidence>
<accession>A0A1Y6D1W7</accession>